<keyword evidence="2" id="KW-1015">Disulfide bond</keyword>
<proteinExistence type="predicted"/>
<dbReference type="Gene3D" id="3.90.226.10">
    <property type="entry name" value="2-enoyl-CoA Hydratase, Chain A, domain 1"/>
    <property type="match status" value="1"/>
</dbReference>
<accession>A0A1C9HXI1</accession>
<dbReference type="RefSeq" id="WP_141678144.1">
    <property type="nucleotide sequence ID" value="NZ_MAMO01000037.1"/>
</dbReference>
<evidence type="ECO:0000256" key="1">
    <source>
        <dbReference type="ARBA" id="ARBA00022737"/>
    </source>
</evidence>
<dbReference type="SUPFAM" id="SSF52096">
    <property type="entry name" value="ClpP/crotonase"/>
    <property type="match status" value="1"/>
</dbReference>
<dbReference type="AlphaFoldDB" id="A0A1C9HXI1"/>
<dbReference type="InterPro" id="IPR000177">
    <property type="entry name" value="Apple"/>
</dbReference>
<dbReference type="SUPFAM" id="SSF57414">
    <property type="entry name" value="Hairpin loop containing domain-like"/>
    <property type="match status" value="1"/>
</dbReference>
<keyword evidence="1" id="KW-0677">Repeat</keyword>
<dbReference type="Pfam" id="PF14295">
    <property type="entry name" value="PAN_4"/>
    <property type="match status" value="1"/>
</dbReference>
<dbReference type="EMBL" id="KX488868">
    <property type="protein sequence ID" value="AOO91232.1"/>
    <property type="molecule type" value="Genomic_DNA"/>
</dbReference>
<feature type="signal peptide" evidence="3">
    <location>
        <begin position="1"/>
        <end position="21"/>
    </location>
</feature>
<dbReference type="GO" id="GO:0006508">
    <property type="term" value="P:proteolysis"/>
    <property type="evidence" value="ECO:0007669"/>
    <property type="project" value="InterPro"/>
</dbReference>
<keyword evidence="3" id="KW-0732">Signal</keyword>
<dbReference type="SMART" id="SM00223">
    <property type="entry name" value="APPLE"/>
    <property type="match status" value="1"/>
</dbReference>
<dbReference type="Pfam" id="PF00024">
    <property type="entry name" value="PAN_1"/>
    <property type="match status" value="1"/>
</dbReference>
<feature type="chain" id="PRO_5008894402" description="Apple domain-containing protein" evidence="3">
    <location>
        <begin position="22"/>
        <end position="378"/>
    </location>
</feature>
<dbReference type="InterPro" id="IPR003609">
    <property type="entry name" value="Pan_app"/>
</dbReference>
<protein>
    <recommendedName>
        <fullName evidence="4">Apple domain-containing protein</fullName>
    </recommendedName>
</protein>
<evidence type="ECO:0000256" key="3">
    <source>
        <dbReference type="SAM" id="SignalP"/>
    </source>
</evidence>
<dbReference type="PROSITE" id="PS50948">
    <property type="entry name" value="PAN"/>
    <property type="match status" value="2"/>
</dbReference>
<dbReference type="Gene3D" id="3.50.4.10">
    <property type="entry name" value="Hepatocyte Growth Factor"/>
    <property type="match status" value="2"/>
</dbReference>
<organism evidence="5">
    <name type="scientific">Rhizobium leguminosarum bv. trifolii</name>
    <dbReference type="NCBI Taxonomy" id="386"/>
    <lineage>
        <taxon>Bacteria</taxon>
        <taxon>Pseudomonadati</taxon>
        <taxon>Pseudomonadota</taxon>
        <taxon>Alphaproteobacteria</taxon>
        <taxon>Hyphomicrobiales</taxon>
        <taxon>Rhizobiaceae</taxon>
        <taxon>Rhizobium/Agrobacterium group</taxon>
        <taxon>Rhizobium</taxon>
    </lineage>
</organism>
<feature type="domain" description="Apple" evidence="4">
    <location>
        <begin position="305"/>
        <end position="378"/>
    </location>
</feature>
<feature type="domain" description="Apple" evidence="4">
    <location>
        <begin position="217"/>
        <end position="295"/>
    </location>
</feature>
<reference evidence="5" key="2">
    <citation type="journal article" date="2016" name="Front. Microbiol.">
        <title>The Regulatory Protein RosR Affects Rhizobium leguminosarum bv. trifolii Protein Profiles, Cell Surface Properties, and Symbiosis with Clover.</title>
        <authorList>
            <person name="Rachwal K."/>
            <person name="Boguszewska A."/>
            <person name="Kopcinska J."/>
            <person name="Karas M."/>
            <person name="Tchorzewski M."/>
            <person name="Janczarek M."/>
        </authorList>
    </citation>
    <scope>NUCLEOTIDE SEQUENCE</scope>
    <source>
        <strain evidence="5">Rt24.2</strain>
    </source>
</reference>
<dbReference type="CDD" id="cd01100">
    <property type="entry name" value="APPLE_Factor_XI_like"/>
    <property type="match status" value="1"/>
</dbReference>
<evidence type="ECO:0000259" key="4">
    <source>
        <dbReference type="PROSITE" id="PS50948"/>
    </source>
</evidence>
<sequence>MSVRVFLSAIVVLICAFQARAADVQIDQLKDDIYIISVVGEFKEGDDNRFKNLAISTNKAVVFLDSPGGLAGVGMEIGRTISIKGFSTAVAENTICASSCGLVWLAGKHRFITPTSKVGFHAVFSDTSGQQTVSSAGNALVGSYLQQLGLSANVIVYVTDAAPASMQWLTAADAKQIGLDIDLLAGDAPAQASAPVPFGGDAAASYAPTTVTVSPPAQPQAPSWRIFEHTDLPGYDLPDMPLKLFTVEDCKMECDGNDRCHAFTFNEAHNVCFLKGMATDALQFSGAVSGYKGDAADISRVGHDFGPSLDFRTSKNVEIVGKPFAKFSGSSLAACQDQCVITQSCQGFNYYRNGMCVMLNVRKPTRNNLLSVAGARSN</sequence>
<evidence type="ECO:0000313" key="5">
    <source>
        <dbReference type="EMBL" id="AOO91232.1"/>
    </source>
</evidence>
<evidence type="ECO:0000256" key="2">
    <source>
        <dbReference type="ARBA" id="ARBA00023157"/>
    </source>
</evidence>
<dbReference type="InterPro" id="IPR029045">
    <property type="entry name" value="ClpP/crotonase-like_dom_sf"/>
</dbReference>
<dbReference type="GO" id="GO:0005576">
    <property type="term" value="C:extracellular region"/>
    <property type="evidence" value="ECO:0007669"/>
    <property type="project" value="InterPro"/>
</dbReference>
<name>A0A1C9HXI1_RHILT</name>
<reference evidence="5" key="1">
    <citation type="journal article" date="2015" name="BMC Genomics">
        <title>Transcriptome profiling of a Rhizobium leguminosarum bv. trifolii rosR mutant reveals the role of the transcriptional regulator RosR in motility, synthesis of cell-surface components, and other cellular processes.</title>
        <authorList>
            <person name="Rachwal K."/>
            <person name="Matczynska E."/>
            <person name="Janczarek M."/>
        </authorList>
    </citation>
    <scope>NUCLEOTIDE SEQUENCE</scope>
    <source>
        <strain evidence="5">Rt24.2</strain>
    </source>
</reference>